<feature type="compositionally biased region" description="Pro residues" evidence="1">
    <location>
        <begin position="131"/>
        <end position="147"/>
    </location>
</feature>
<evidence type="ECO:0000313" key="3">
    <source>
        <dbReference type="Proteomes" id="UP000298061"/>
    </source>
</evidence>
<evidence type="ECO:0000313" key="2">
    <source>
        <dbReference type="EMBL" id="TFY81383.1"/>
    </source>
</evidence>
<dbReference type="EMBL" id="SFCI01000218">
    <property type="protein sequence ID" value="TFY81383.1"/>
    <property type="molecule type" value="Genomic_DNA"/>
</dbReference>
<name>A0A4Z0A4Y5_9AGAM</name>
<feature type="region of interest" description="Disordered" evidence="1">
    <location>
        <begin position="123"/>
        <end position="156"/>
    </location>
</feature>
<reference evidence="2 3" key="1">
    <citation type="submission" date="2019-02" db="EMBL/GenBank/DDBJ databases">
        <title>Genome sequencing of the rare red list fungi Hericium alpestre (H. flagellum).</title>
        <authorList>
            <person name="Buettner E."/>
            <person name="Kellner H."/>
        </authorList>
    </citation>
    <scope>NUCLEOTIDE SEQUENCE [LARGE SCALE GENOMIC DNA]</scope>
    <source>
        <strain evidence="2 3">DSM 108284</strain>
    </source>
</reference>
<comment type="caution">
    <text evidence="2">The sequence shown here is derived from an EMBL/GenBank/DDBJ whole genome shotgun (WGS) entry which is preliminary data.</text>
</comment>
<accession>A0A4Z0A4Y5</accession>
<feature type="region of interest" description="Disordered" evidence="1">
    <location>
        <begin position="42"/>
        <end position="96"/>
    </location>
</feature>
<proteinExistence type="predicted"/>
<protein>
    <submittedName>
        <fullName evidence="2">Uncharacterized protein</fullName>
    </submittedName>
</protein>
<sequence length="156" mass="16822">MLVAALDRNLLFSGYDACDRANSMSASLPWQHISPRASTYLSATADPHPQWHAQPPPPQPPSSSSWNTLDTQYSSFYSPPAPPIPHPSASTSPAPLRIPRVLPAYRPLGLTLPIARLPLRAHLSAAQSQPAPHPQPAPPPVALPPAHRPALHPPRR</sequence>
<dbReference type="Proteomes" id="UP000298061">
    <property type="component" value="Unassembled WGS sequence"/>
</dbReference>
<organism evidence="2 3">
    <name type="scientific">Hericium alpestre</name>
    <dbReference type="NCBI Taxonomy" id="135208"/>
    <lineage>
        <taxon>Eukaryota</taxon>
        <taxon>Fungi</taxon>
        <taxon>Dikarya</taxon>
        <taxon>Basidiomycota</taxon>
        <taxon>Agaricomycotina</taxon>
        <taxon>Agaricomycetes</taxon>
        <taxon>Russulales</taxon>
        <taxon>Hericiaceae</taxon>
        <taxon>Hericium</taxon>
    </lineage>
</organism>
<gene>
    <name evidence="2" type="ORF">EWM64_g2628</name>
</gene>
<evidence type="ECO:0000256" key="1">
    <source>
        <dbReference type="SAM" id="MobiDB-lite"/>
    </source>
</evidence>
<keyword evidence="3" id="KW-1185">Reference proteome</keyword>
<dbReference type="AlphaFoldDB" id="A0A4Z0A4Y5"/>